<feature type="compositionally biased region" description="Basic residues" evidence="1">
    <location>
        <begin position="191"/>
        <end position="206"/>
    </location>
</feature>
<accession>A0A914PC31</accession>
<evidence type="ECO:0000313" key="2">
    <source>
        <dbReference type="Proteomes" id="UP000887578"/>
    </source>
</evidence>
<protein>
    <submittedName>
        <fullName evidence="3">Uncharacterized protein</fullName>
    </submittedName>
</protein>
<evidence type="ECO:0000313" key="3">
    <source>
        <dbReference type="WBParaSite" id="PDA_v2.g12289.t1"/>
    </source>
</evidence>
<proteinExistence type="predicted"/>
<feature type="region of interest" description="Disordered" evidence="1">
    <location>
        <begin position="160"/>
        <end position="314"/>
    </location>
</feature>
<evidence type="ECO:0000256" key="1">
    <source>
        <dbReference type="SAM" id="MobiDB-lite"/>
    </source>
</evidence>
<feature type="compositionally biased region" description="Low complexity" evidence="1">
    <location>
        <begin position="207"/>
        <end position="218"/>
    </location>
</feature>
<reference evidence="3" key="1">
    <citation type="submission" date="2022-11" db="UniProtKB">
        <authorList>
            <consortium name="WormBaseParasite"/>
        </authorList>
    </citation>
    <scope>IDENTIFICATION</scope>
</reference>
<dbReference type="WBParaSite" id="PDA_v2.g12289.t1">
    <property type="protein sequence ID" value="PDA_v2.g12289.t1"/>
    <property type="gene ID" value="PDA_v2.g12289"/>
</dbReference>
<sequence>MATKDSSYIFKDKNKVISYNQFGNLILYQNYDRVPLEHVPLQKNDTLNQKHRGIDEQNDLKTNDVSWRTKMAWNSTVLDTVLGRKSNDKMKVFDKQSTFHSSTLSLHITAYENSNETTSSDSSTKFRVLSSMETYPFEFPRQQNNEDRGRPDIMEFLASQQLLNPNPAPVRRSQRIRRPANTYPSPGLTPRRARSAGDRRRRRSRSRSPLWPYSRSPSFRTPSPIPSPFRNQPLSPVPSPFRNQPPSPFQDDQIRPNPFQDDQIRPNPFQDDQIRPNPFQDDQIRPNPFQDDQIRPNPPPPRQPPPPRRPTAGDLAREFLNEPRPQQPPNTFLVASNGVYVFTCPKNKVRGSGALGADIFYEDHLGKVIQIFGNQFDASEFARKYASDNFQTLKIKVRTGWMQEVFPRPEEAPTLQSSRETLNALAAGIRTDAAEANHAIVSAIRTEMNQMRTVFRDEIAAFRVENQTFMATVNANSQNIITALGNAVNQFNNVALQLQQQVGAAPGVNNVEAVHIVVEPVPVVNALPARADPVVRQPDEAPNFSRISRSGVLALKQQYATSSDFALQLVNYCVSKKESLEGASDELKSELYKLAYIAENASTTAAQTDCRNRIHAALPQQKNSILNGLRNKAKSSNIHKSILGPVGAAKELQLQQTPPLNGDEAPPEGTSFFVPKDLLANSWTRTMNPELKPYPLLLKPTGERHEYCIYAEYNPTGTRQRKYSYFMIDSVEETRKTLAD</sequence>
<dbReference type="AlphaFoldDB" id="A0A914PC31"/>
<organism evidence="2 3">
    <name type="scientific">Panagrolaimus davidi</name>
    <dbReference type="NCBI Taxonomy" id="227884"/>
    <lineage>
        <taxon>Eukaryota</taxon>
        <taxon>Metazoa</taxon>
        <taxon>Ecdysozoa</taxon>
        <taxon>Nematoda</taxon>
        <taxon>Chromadorea</taxon>
        <taxon>Rhabditida</taxon>
        <taxon>Tylenchina</taxon>
        <taxon>Panagrolaimomorpha</taxon>
        <taxon>Panagrolaimoidea</taxon>
        <taxon>Panagrolaimidae</taxon>
        <taxon>Panagrolaimus</taxon>
    </lineage>
</organism>
<keyword evidence="2" id="KW-1185">Reference proteome</keyword>
<name>A0A914PC31_9BILA</name>
<dbReference type="Proteomes" id="UP000887578">
    <property type="component" value="Unplaced"/>
</dbReference>
<feature type="compositionally biased region" description="Pro residues" evidence="1">
    <location>
        <begin position="296"/>
        <end position="309"/>
    </location>
</feature>
<feature type="compositionally biased region" description="Pro residues" evidence="1">
    <location>
        <begin position="235"/>
        <end position="248"/>
    </location>
</feature>